<organism evidence="19 20">
    <name type="scientific">Umbelopsis vinacea</name>
    <dbReference type="NCBI Taxonomy" id="44442"/>
    <lineage>
        <taxon>Eukaryota</taxon>
        <taxon>Fungi</taxon>
        <taxon>Fungi incertae sedis</taxon>
        <taxon>Mucoromycota</taxon>
        <taxon>Mucoromycotina</taxon>
        <taxon>Umbelopsidomycetes</taxon>
        <taxon>Umbelopsidales</taxon>
        <taxon>Umbelopsidaceae</taxon>
        <taxon>Umbelopsis</taxon>
    </lineage>
</organism>
<dbReference type="PIRSF" id="PIRSF028980">
    <property type="entry name" value="tRNAHis_guanylyltransferase"/>
    <property type="match status" value="1"/>
</dbReference>
<dbReference type="Gene3D" id="3.30.70.3000">
    <property type="match status" value="1"/>
</dbReference>
<keyword evidence="10 14" id="KW-0460">Magnesium</keyword>
<name>A0A8H7UK39_9FUNG</name>
<sequence length="263" mass="30710">MAKSRYEYVKQFELDDSALPGTWMVVRIDGRGFHGFTDMHKFEKPNDLRAIHLMNRAALEVVRNIRDIIIAYGQSDEYSFVLPASSTLYSRRISKITSTIVSLFASNYTMHWAEYFPDTKLLVPPCFDARLVCYPTQKTLRDYLSWRQADCHINNLYNTSFWAIVHSGKTEQEAEERLRGTFSKDKNEILFSDFNINYNTLEAVYRKGSVIIRQETEVKSVSQKSGEEVVRLRRLPAVLHDDIISNEFWKEHPELLVSSQEYE</sequence>
<feature type="binding site" evidence="16">
    <location>
        <position position="29"/>
    </location>
    <ligand>
        <name>Mg(2+)</name>
        <dbReference type="ChEBI" id="CHEBI:18420"/>
        <label>1</label>
        <note>catalytic</note>
    </ligand>
</feature>
<evidence type="ECO:0000313" key="19">
    <source>
        <dbReference type="EMBL" id="KAG2188931.1"/>
    </source>
</evidence>
<reference evidence="19" key="1">
    <citation type="submission" date="2020-12" db="EMBL/GenBank/DDBJ databases">
        <title>Metabolic potential, ecology and presence of endohyphal bacteria is reflected in genomic diversity of Mucoromycotina.</title>
        <authorList>
            <person name="Muszewska A."/>
            <person name="Okrasinska A."/>
            <person name="Steczkiewicz K."/>
            <person name="Drgas O."/>
            <person name="Orlowska M."/>
            <person name="Perlinska-Lenart U."/>
            <person name="Aleksandrzak-Piekarczyk T."/>
            <person name="Szatraj K."/>
            <person name="Zielenkiewicz U."/>
            <person name="Pilsyk S."/>
            <person name="Malc E."/>
            <person name="Mieczkowski P."/>
            <person name="Kruszewska J.S."/>
            <person name="Biernat P."/>
            <person name="Pawlowska J."/>
        </authorList>
    </citation>
    <scope>NUCLEOTIDE SEQUENCE</scope>
    <source>
        <strain evidence="19">WA0000051536</strain>
    </source>
</reference>
<dbReference type="EC" id="2.7.7.79" evidence="3 14"/>
<feature type="binding site" evidence="16">
    <location>
        <position position="76"/>
    </location>
    <ligand>
        <name>Mg(2+)</name>
        <dbReference type="ChEBI" id="CHEBI:18420"/>
        <label>2</label>
        <note>catalytic</note>
    </ligand>
</feature>
<dbReference type="InterPro" id="IPR007537">
    <property type="entry name" value="tRNAHis_GuaTrfase_Thg1"/>
</dbReference>
<comment type="caution">
    <text evidence="19">The sequence shown here is derived from an EMBL/GenBank/DDBJ whole genome shotgun (WGS) entry which is preliminary data.</text>
</comment>
<dbReference type="Proteomes" id="UP000612746">
    <property type="component" value="Unassembled WGS sequence"/>
</dbReference>
<dbReference type="PANTHER" id="PTHR12729:SF6">
    <property type="entry name" value="TRNA(HIS) GUANYLYLTRANSFERASE-RELATED"/>
    <property type="match status" value="1"/>
</dbReference>
<evidence type="ECO:0000256" key="14">
    <source>
        <dbReference type="PIRNR" id="PIRNR028980"/>
    </source>
</evidence>
<evidence type="ECO:0000256" key="4">
    <source>
        <dbReference type="ARBA" id="ARBA00015443"/>
    </source>
</evidence>
<evidence type="ECO:0000256" key="1">
    <source>
        <dbReference type="ARBA" id="ARBA00002939"/>
    </source>
</evidence>
<dbReference type="GO" id="GO:0006400">
    <property type="term" value="P:tRNA modification"/>
    <property type="evidence" value="ECO:0007669"/>
    <property type="project" value="UniProtKB-UniRule"/>
</dbReference>
<evidence type="ECO:0000256" key="7">
    <source>
        <dbReference type="ARBA" id="ARBA00022695"/>
    </source>
</evidence>
<dbReference type="AlphaFoldDB" id="A0A8H7UK39"/>
<dbReference type="Pfam" id="PF04446">
    <property type="entry name" value="Thg1"/>
    <property type="match status" value="1"/>
</dbReference>
<evidence type="ECO:0000256" key="3">
    <source>
        <dbReference type="ARBA" id="ARBA00012511"/>
    </source>
</evidence>
<evidence type="ECO:0000256" key="10">
    <source>
        <dbReference type="ARBA" id="ARBA00022842"/>
    </source>
</evidence>
<dbReference type="InterPro" id="IPR025845">
    <property type="entry name" value="Thg1_C_dom"/>
</dbReference>
<proteinExistence type="inferred from homology"/>
<dbReference type="GO" id="GO:0000287">
    <property type="term" value="F:magnesium ion binding"/>
    <property type="evidence" value="ECO:0007669"/>
    <property type="project" value="UniProtKB-UniRule"/>
</dbReference>
<keyword evidence="6 14" id="KW-0819">tRNA processing</keyword>
<comment type="catalytic activity">
    <reaction evidence="13 14">
        <text>a 5'-end ribonucleotide-tRNA(His) + GTP + ATP + H2O = a 5'-end phospho-guanosine-ribonucleotide-tRNA(His) + AMP + 2 diphosphate + H(+)</text>
        <dbReference type="Rhea" id="RHEA:54564"/>
        <dbReference type="Rhea" id="RHEA-COMP:14193"/>
        <dbReference type="Rhea" id="RHEA-COMP:14917"/>
        <dbReference type="ChEBI" id="CHEBI:15377"/>
        <dbReference type="ChEBI" id="CHEBI:15378"/>
        <dbReference type="ChEBI" id="CHEBI:30616"/>
        <dbReference type="ChEBI" id="CHEBI:33019"/>
        <dbReference type="ChEBI" id="CHEBI:37565"/>
        <dbReference type="ChEBI" id="CHEBI:138282"/>
        <dbReference type="ChEBI" id="CHEBI:141847"/>
        <dbReference type="ChEBI" id="CHEBI:456215"/>
        <dbReference type="EC" id="2.7.7.79"/>
    </reaction>
</comment>
<evidence type="ECO:0000256" key="15">
    <source>
        <dbReference type="PIRSR" id="PIRSR028980-1"/>
    </source>
</evidence>
<dbReference type="GO" id="GO:0005525">
    <property type="term" value="F:GTP binding"/>
    <property type="evidence" value="ECO:0007669"/>
    <property type="project" value="UniProtKB-UniRule"/>
</dbReference>
<feature type="domain" description="Thg1 C-terminal" evidence="18">
    <location>
        <begin position="138"/>
        <end position="244"/>
    </location>
</feature>
<keyword evidence="7 14" id="KW-0548">Nucleotidyltransferase</keyword>
<evidence type="ECO:0000259" key="17">
    <source>
        <dbReference type="Pfam" id="PF04446"/>
    </source>
</evidence>
<keyword evidence="5 14" id="KW-0808">Transferase</keyword>
<dbReference type="InterPro" id="IPR024956">
    <property type="entry name" value="tRNAHis_GuaTrfase_cat"/>
</dbReference>
<evidence type="ECO:0000256" key="8">
    <source>
        <dbReference type="ARBA" id="ARBA00022723"/>
    </source>
</evidence>
<dbReference type="PANTHER" id="PTHR12729">
    <property type="entry name" value="TRNA(HIS) GUANYLYLTRANSFERASE-RELATED"/>
    <property type="match status" value="1"/>
</dbReference>
<gene>
    <name evidence="19" type="ORF">INT44_004073</name>
</gene>
<dbReference type="Pfam" id="PF14413">
    <property type="entry name" value="Thg1C"/>
    <property type="match status" value="1"/>
</dbReference>
<keyword evidence="9 14" id="KW-0547">Nucleotide-binding</keyword>
<accession>A0A8H7UK39</accession>
<evidence type="ECO:0000256" key="11">
    <source>
        <dbReference type="ARBA" id="ARBA00023134"/>
    </source>
</evidence>
<evidence type="ECO:0000256" key="2">
    <source>
        <dbReference type="ARBA" id="ARBA00010113"/>
    </source>
</evidence>
<comment type="function">
    <text evidence="1 14">Adds a GMP to the 5'-end of tRNA(His) after transcription and RNase P cleavage.</text>
</comment>
<dbReference type="InterPro" id="IPR038469">
    <property type="entry name" value="tRNAHis_GuaTrfase_Thg1_sf"/>
</dbReference>
<evidence type="ECO:0000256" key="9">
    <source>
        <dbReference type="ARBA" id="ARBA00022741"/>
    </source>
</evidence>
<evidence type="ECO:0000256" key="13">
    <source>
        <dbReference type="ARBA" id="ARBA00047281"/>
    </source>
</evidence>
<evidence type="ECO:0000256" key="12">
    <source>
        <dbReference type="ARBA" id="ARBA00032480"/>
    </source>
</evidence>
<feature type="binding site" evidence="16">
    <location>
        <position position="30"/>
    </location>
    <ligand>
        <name>Mg(2+)</name>
        <dbReference type="ChEBI" id="CHEBI:18420"/>
        <label>1</label>
        <note>catalytic</note>
    </ligand>
</feature>
<protein>
    <recommendedName>
        <fullName evidence="4 14">tRNA(His) guanylyltransferase</fullName>
        <ecNumber evidence="3 14">2.7.7.79</ecNumber>
    </recommendedName>
    <alternativeName>
        <fullName evidence="12 14">tRNA-histidine guanylyltransferase</fullName>
    </alternativeName>
</protein>
<feature type="domain" description="tRNAHis guanylyltransferase catalytic" evidence="17">
    <location>
        <begin position="6"/>
        <end position="135"/>
    </location>
</feature>
<keyword evidence="8 14" id="KW-0479">Metal-binding</keyword>
<dbReference type="GO" id="GO:0008193">
    <property type="term" value="F:tRNA guanylyltransferase activity"/>
    <property type="evidence" value="ECO:0007669"/>
    <property type="project" value="UniProtKB-UniRule"/>
</dbReference>
<keyword evidence="11 14" id="KW-0342">GTP-binding</keyword>
<comment type="similarity">
    <text evidence="2 14">Belongs to the tRNA(His) guanylyltransferase family.</text>
</comment>
<feature type="binding site" evidence="16">
    <location>
        <position position="76"/>
    </location>
    <ligand>
        <name>Mg(2+)</name>
        <dbReference type="ChEBI" id="CHEBI:18420"/>
        <label>1</label>
        <note>catalytic</note>
    </ligand>
</feature>
<keyword evidence="20" id="KW-1185">Reference proteome</keyword>
<evidence type="ECO:0000256" key="6">
    <source>
        <dbReference type="ARBA" id="ARBA00022694"/>
    </source>
</evidence>
<comment type="cofactor">
    <cofactor evidence="16">
        <name>Mg(2+)</name>
        <dbReference type="ChEBI" id="CHEBI:18420"/>
    </cofactor>
    <text evidence="16">Binds 2 magnesium ions per subunit.</text>
</comment>
<feature type="binding site" evidence="15">
    <location>
        <begin position="75"/>
        <end position="76"/>
    </location>
    <ligand>
        <name>GTP</name>
        <dbReference type="ChEBI" id="CHEBI:37565"/>
    </ligand>
</feature>
<dbReference type="EMBL" id="JAEPRA010000001">
    <property type="protein sequence ID" value="KAG2188931.1"/>
    <property type="molecule type" value="Genomic_DNA"/>
</dbReference>
<dbReference type="FunFam" id="3.30.70.3000:FF:000001">
    <property type="entry name" value="tRNA(His) guanylyltransferase"/>
    <property type="match status" value="1"/>
</dbReference>
<evidence type="ECO:0000256" key="16">
    <source>
        <dbReference type="PIRSR" id="PIRSR028980-2"/>
    </source>
</evidence>
<feature type="binding site" evidence="16">
    <location>
        <position position="29"/>
    </location>
    <ligand>
        <name>Mg(2+)</name>
        <dbReference type="ChEBI" id="CHEBI:18420"/>
        <label>2</label>
        <note>catalytic</note>
    </ligand>
</feature>
<dbReference type="OrthoDB" id="62560at2759"/>
<evidence type="ECO:0000259" key="18">
    <source>
        <dbReference type="Pfam" id="PF14413"/>
    </source>
</evidence>
<evidence type="ECO:0000256" key="5">
    <source>
        <dbReference type="ARBA" id="ARBA00022679"/>
    </source>
</evidence>
<evidence type="ECO:0000313" key="20">
    <source>
        <dbReference type="Proteomes" id="UP000612746"/>
    </source>
</evidence>